<dbReference type="InterPro" id="IPR023064">
    <property type="entry name" value="D-ribose_pyranase"/>
</dbReference>
<dbReference type="InterPro" id="IPR023750">
    <property type="entry name" value="RbsD-like_sf"/>
</dbReference>
<evidence type="ECO:0000256" key="3">
    <source>
        <dbReference type="ARBA" id="ARBA00023277"/>
    </source>
</evidence>
<dbReference type="PANTHER" id="PTHR37831">
    <property type="entry name" value="D-RIBOSE PYRANASE"/>
    <property type="match status" value="1"/>
</dbReference>
<dbReference type="SUPFAM" id="SSF102546">
    <property type="entry name" value="RbsD-like"/>
    <property type="match status" value="1"/>
</dbReference>
<dbReference type="NCBIfam" id="NF008761">
    <property type="entry name" value="PRK11797.1"/>
    <property type="match status" value="1"/>
</dbReference>
<dbReference type="EMBL" id="DRYK01000063">
    <property type="protein sequence ID" value="HHP68150.1"/>
    <property type="molecule type" value="Genomic_DNA"/>
</dbReference>
<dbReference type="EC" id="5.4.99.62" evidence="4"/>
<dbReference type="GO" id="GO:0016872">
    <property type="term" value="F:intramolecular lyase activity"/>
    <property type="evidence" value="ECO:0007669"/>
    <property type="project" value="InterPro"/>
</dbReference>
<keyword evidence="1" id="KW-0963">Cytoplasm</keyword>
<evidence type="ECO:0000313" key="4">
    <source>
        <dbReference type="EMBL" id="HHP68150.1"/>
    </source>
</evidence>
<evidence type="ECO:0000256" key="2">
    <source>
        <dbReference type="ARBA" id="ARBA00023235"/>
    </source>
</evidence>
<dbReference type="GO" id="GO:0048029">
    <property type="term" value="F:monosaccharide binding"/>
    <property type="evidence" value="ECO:0007669"/>
    <property type="project" value="InterPro"/>
</dbReference>
<accession>A0A7J3XZQ6</accession>
<dbReference type="InterPro" id="IPR007721">
    <property type="entry name" value="RbsD_FucU"/>
</dbReference>
<protein>
    <submittedName>
        <fullName evidence="4">D-ribose pyranase</fullName>
        <ecNumber evidence="4">5.4.99.62</ecNumber>
    </submittedName>
</protein>
<comment type="caution">
    <text evidence="4">The sequence shown here is derived from an EMBL/GenBank/DDBJ whole genome shotgun (WGS) entry which is preliminary data.</text>
</comment>
<evidence type="ECO:0000256" key="1">
    <source>
        <dbReference type="ARBA" id="ARBA00022490"/>
    </source>
</evidence>
<dbReference type="HAMAP" id="MF_01661">
    <property type="entry name" value="D_rib_pyranase"/>
    <property type="match status" value="1"/>
</dbReference>
<dbReference type="GO" id="GO:0005829">
    <property type="term" value="C:cytosol"/>
    <property type="evidence" value="ECO:0007669"/>
    <property type="project" value="TreeGrafter"/>
</dbReference>
<dbReference type="Pfam" id="PF05025">
    <property type="entry name" value="RbsD_FucU"/>
    <property type="match status" value="1"/>
</dbReference>
<dbReference type="AlphaFoldDB" id="A0A7J3XZQ6"/>
<gene>
    <name evidence="4" type="ORF">ENM60_05140</name>
</gene>
<dbReference type="GO" id="GO:0062193">
    <property type="term" value="F:D-ribose pyranase activity"/>
    <property type="evidence" value="ECO:0007669"/>
    <property type="project" value="UniProtKB-EC"/>
</dbReference>
<sequence>MDAPENSYHSNPSLSLIVKGYDVKYIRYQDVMKFYHVGCMLDHEIIHPDLLFSLASLGHKDMFAISDAGLPIPVGVKRIDLAYTRGKPQFLEIVELLLRNLVVEKAVLAEEIKTYNKRVHETLLNIIDAYSKRRGQNMEIEYVPHEKFKSYLPSVKFVVRTGEYTPYSNIILVAGVPF</sequence>
<dbReference type="Gene3D" id="3.40.1650.10">
    <property type="entry name" value="RbsD-like domain"/>
    <property type="match status" value="1"/>
</dbReference>
<proteinExistence type="inferred from homology"/>
<reference evidence="4" key="1">
    <citation type="journal article" date="2020" name="mSystems">
        <title>Genome- and Community-Level Interaction Insights into Carbon Utilization and Element Cycling Functions of Hydrothermarchaeota in Hydrothermal Sediment.</title>
        <authorList>
            <person name="Zhou Z."/>
            <person name="Liu Y."/>
            <person name="Xu W."/>
            <person name="Pan J."/>
            <person name="Luo Z.H."/>
            <person name="Li M."/>
        </authorList>
    </citation>
    <scope>NUCLEOTIDE SEQUENCE [LARGE SCALE GENOMIC DNA]</scope>
    <source>
        <strain evidence="4">SpSt-110</strain>
    </source>
</reference>
<name>A0A7J3XZQ6_9CREN</name>
<organism evidence="4">
    <name type="scientific">Thermogladius calderae</name>
    <dbReference type="NCBI Taxonomy" id="1200300"/>
    <lineage>
        <taxon>Archaea</taxon>
        <taxon>Thermoproteota</taxon>
        <taxon>Thermoprotei</taxon>
        <taxon>Desulfurococcales</taxon>
        <taxon>Desulfurococcaceae</taxon>
        <taxon>Thermogladius</taxon>
    </lineage>
</organism>
<dbReference type="PANTHER" id="PTHR37831:SF1">
    <property type="entry name" value="D-RIBOSE PYRANASE"/>
    <property type="match status" value="1"/>
</dbReference>
<dbReference type="GO" id="GO:0019303">
    <property type="term" value="P:D-ribose catabolic process"/>
    <property type="evidence" value="ECO:0007669"/>
    <property type="project" value="TreeGrafter"/>
</dbReference>
<keyword evidence="3" id="KW-0119">Carbohydrate metabolism</keyword>
<keyword evidence="2 4" id="KW-0413">Isomerase</keyword>